<evidence type="ECO:0000313" key="3">
    <source>
        <dbReference type="Proteomes" id="UP000198878"/>
    </source>
</evidence>
<dbReference type="EMBL" id="FNUJ01000003">
    <property type="protein sequence ID" value="SEF25951.1"/>
    <property type="molecule type" value="Genomic_DNA"/>
</dbReference>
<evidence type="ECO:0000313" key="2">
    <source>
        <dbReference type="EMBL" id="SEF25951.1"/>
    </source>
</evidence>
<dbReference type="STRING" id="218821.SAMN05421837_10316"/>
<gene>
    <name evidence="2" type="ORF">SAMN05421837_10316</name>
</gene>
<dbReference type="Proteomes" id="UP000198878">
    <property type="component" value="Unassembled WGS sequence"/>
</dbReference>
<name>A0A1H5QKR9_9PSEU</name>
<proteinExistence type="predicted"/>
<feature type="region of interest" description="Disordered" evidence="1">
    <location>
        <begin position="499"/>
        <end position="540"/>
    </location>
</feature>
<accession>A0A1H5QKR9</accession>
<dbReference type="Gene3D" id="3.40.50.300">
    <property type="entry name" value="P-loop containing nucleotide triphosphate hydrolases"/>
    <property type="match status" value="1"/>
</dbReference>
<sequence>MTADRYDVFLCPTVPGRVAEALRAGGLRVFRGSSFDDLAPELAASRVVLAGHSTVPGESLADLVRRVREKAAAGPGCSLLWAVHSELVARRAVLVRGLPGIGKTALAEQYACLAGGFGGRVLRTGPFGHLDPDEFLPEFHLALAAATGTSGGGFDRLRKRLAARIDSAGSRVLVLVDDVPAGLPPGELARVLLPASRVRTLVTSRAARWPGATVEVPGLTVAEGRRLLRSGTAPDLMGAEDRGPLPTAVGPDLTAAEGCRSLPAAVGPELTATEGRPSLPTGTAPDLTATEERQPLPAAAGPDLTGTEDRRSLPAGTAEVPSSTVTEDRRRALPSTTPDLTVIEDRRSLPAGTAEFIARCDGHPMTLRAAAFLLARGEALDGLPDTAPHAIREVLLRLGRPVCEVLRLGSVLAPSPIPVEVVAGAVSGGEAAVEELVARGFAVWAEGGLRLQALAVEVARAEFGEPPTDGVAEVVSRALAGASSGGSAGIPAGGMTGGATGGSAGTSNGGQAGGMTGGSAGGSVSNPTDGSPTASPPGHLTTITHTYLIQHARVLANHSPAHRAALLRPVATAYETLGDPATAGEIHAAILGTAEATSADLTSAARVELSCGFVAEALAHTRQAAAGTDRPAP</sequence>
<evidence type="ECO:0008006" key="4">
    <source>
        <dbReference type="Google" id="ProtNLM"/>
    </source>
</evidence>
<dbReference type="AlphaFoldDB" id="A0A1H5QKR9"/>
<feature type="region of interest" description="Disordered" evidence="1">
    <location>
        <begin position="269"/>
        <end position="333"/>
    </location>
</feature>
<reference evidence="3" key="1">
    <citation type="submission" date="2016-10" db="EMBL/GenBank/DDBJ databases">
        <authorList>
            <person name="Varghese N."/>
            <person name="Submissions S."/>
        </authorList>
    </citation>
    <scope>NUCLEOTIDE SEQUENCE [LARGE SCALE GENOMIC DNA]</scope>
    <source>
        <strain evidence="3">DSM 44654</strain>
    </source>
</reference>
<feature type="compositionally biased region" description="Gly residues" evidence="1">
    <location>
        <begin position="499"/>
        <end position="521"/>
    </location>
</feature>
<organism evidence="2 3">
    <name type="scientific">Amycolatopsis pretoriensis</name>
    <dbReference type="NCBI Taxonomy" id="218821"/>
    <lineage>
        <taxon>Bacteria</taxon>
        <taxon>Bacillati</taxon>
        <taxon>Actinomycetota</taxon>
        <taxon>Actinomycetes</taxon>
        <taxon>Pseudonocardiales</taxon>
        <taxon>Pseudonocardiaceae</taxon>
        <taxon>Amycolatopsis</taxon>
    </lineage>
</organism>
<dbReference type="RefSeq" id="WP_086673175.1">
    <property type="nucleotide sequence ID" value="NZ_FNUJ01000003.1"/>
</dbReference>
<protein>
    <recommendedName>
        <fullName evidence="4">NB-ARC domain-containing protein</fullName>
    </recommendedName>
</protein>
<dbReference type="SUPFAM" id="SSF52540">
    <property type="entry name" value="P-loop containing nucleoside triphosphate hydrolases"/>
    <property type="match status" value="1"/>
</dbReference>
<keyword evidence="3" id="KW-1185">Reference proteome</keyword>
<dbReference type="OrthoDB" id="3490462at2"/>
<feature type="region of interest" description="Disordered" evidence="1">
    <location>
        <begin position="233"/>
        <end position="254"/>
    </location>
</feature>
<evidence type="ECO:0000256" key="1">
    <source>
        <dbReference type="SAM" id="MobiDB-lite"/>
    </source>
</evidence>
<dbReference type="PRINTS" id="PR00364">
    <property type="entry name" value="DISEASERSIST"/>
</dbReference>
<dbReference type="InterPro" id="IPR027417">
    <property type="entry name" value="P-loop_NTPase"/>
</dbReference>